<dbReference type="InterPro" id="IPR001179">
    <property type="entry name" value="PPIase_FKBP_dom"/>
</dbReference>
<accession>A0ABU7UZZ6</accession>
<sequence>MRSPLCSAVGLVTLATLFAATPVPAQTSAAKAASATATTKSSNSMHSYAVGQNIAAKLGHLGTFVNGDTLVKLLGEHLDGKAPRIDAVRGEQIFMQIADKPEIKTLPAGITPDDVAAVAAGYLIGPSLNAVKNDVSLDDVYRGVRTTLAGKPELSDAKLREQLSQFAALMQQRSAERNAKAAETNKAEGTAFLTKNKAVAGVKVTASGLQYIALREGNGPRPTPSQKVRVHYEGRLINGTVFDSSYKRNDPAEFRLDQVIKGWTEGLGLMPVGSKYRLFIPSDLAYGATPRPGGPIGPNATLIFDVELLNIVPN</sequence>
<comment type="caution">
    <text evidence="9">The sequence shown here is derived from an EMBL/GenBank/DDBJ whole genome shotgun (WGS) entry which is preliminary data.</text>
</comment>
<comment type="catalytic activity">
    <reaction evidence="1 5 6">
        <text>[protein]-peptidylproline (omega=180) = [protein]-peptidylproline (omega=0)</text>
        <dbReference type="Rhea" id="RHEA:16237"/>
        <dbReference type="Rhea" id="RHEA-COMP:10747"/>
        <dbReference type="Rhea" id="RHEA-COMP:10748"/>
        <dbReference type="ChEBI" id="CHEBI:83833"/>
        <dbReference type="ChEBI" id="CHEBI:83834"/>
        <dbReference type="EC" id="5.2.1.8"/>
    </reaction>
</comment>
<feature type="signal peptide" evidence="7">
    <location>
        <begin position="1"/>
        <end position="25"/>
    </location>
</feature>
<dbReference type="EC" id="5.2.1.8" evidence="6"/>
<dbReference type="PROSITE" id="PS50059">
    <property type="entry name" value="FKBP_PPIASE"/>
    <property type="match status" value="1"/>
</dbReference>
<evidence type="ECO:0000256" key="1">
    <source>
        <dbReference type="ARBA" id="ARBA00000971"/>
    </source>
</evidence>
<dbReference type="InterPro" id="IPR046357">
    <property type="entry name" value="PPIase_dom_sf"/>
</dbReference>
<dbReference type="EMBL" id="JAZHBO010000002">
    <property type="protein sequence ID" value="MEF2156077.1"/>
    <property type="molecule type" value="Genomic_DNA"/>
</dbReference>
<evidence type="ECO:0000256" key="6">
    <source>
        <dbReference type="RuleBase" id="RU003915"/>
    </source>
</evidence>
<evidence type="ECO:0000256" key="3">
    <source>
        <dbReference type="ARBA" id="ARBA00023110"/>
    </source>
</evidence>
<feature type="domain" description="PPIase FKBP-type" evidence="8">
    <location>
        <begin position="225"/>
        <end position="312"/>
    </location>
</feature>
<dbReference type="InterPro" id="IPR036944">
    <property type="entry name" value="PPIase_FKBP_N_sf"/>
</dbReference>
<proteinExistence type="inferred from homology"/>
<keyword evidence="7" id="KW-0732">Signal</keyword>
<gene>
    <name evidence="9" type="ORF">V3390_07515</name>
</gene>
<evidence type="ECO:0000313" key="9">
    <source>
        <dbReference type="EMBL" id="MEF2156077.1"/>
    </source>
</evidence>
<comment type="similarity">
    <text evidence="2 6">Belongs to the FKBP-type PPIase family.</text>
</comment>
<dbReference type="SUPFAM" id="SSF54534">
    <property type="entry name" value="FKBP-like"/>
    <property type="match status" value="1"/>
</dbReference>
<evidence type="ECO:0000313" key="10">
    <source>
        <dbReference type="Proteomes" id="UP001356170"/>
    </source>
</evidence>
<evidence type="ECO:0000259" key="8">
    <source>
        <dbReference type="PROSITE" id="PS50059"/>
    </source>
</evidence>
<evidence type="ECO:0000256" key="4">
    <source>
        <dbReference type="ARBA" id="ARBA00023235"/>
    </source>
</evidence>
<feature type="chain" id="PRO_5047456550" description="Peptidyl-prolyl cis-trans isomerase" evidence="7">
    <location>
        <begin position="26"/>
        <end position="314"/>
    </location>
</feature>
<dbReference type="GO" id="GO:0003755">
    <property type="term" value="F:peptidyl-prolyl cis-trans isomerase activity"/>
    <property type="evidence" value="ECO:0007669"/>
    <property type="project" value="UniProtKB-EC"/>
</dbReference>
<keyword evidence="4 5" id="KW-0413">Isomerase</keyword>
<name>A0ABU7UZZ6_9GAMM</name>
<dbReference type="Pfam" id="PF00254">
    <property type="entry name" value="FKBP_C"/>
    <property type="match status" value="1"/>
</dbReference>
<dbReference type="PANTHER" id="PTHR43811:SF57">
    <property type="entry name" value="FKBP-TYPE PEPTIDYL-PROLYL CIS-TRANS ISOMERASE FKPA-RELATED"/>
    <property type="match status" value="1"/>
</dbReference>
<keyword evidence="10" id="KW-1185">Reference proteome</keyword>
<dbReference type="Pfam" id="PF01346">
    <property type="entry name" value="FKBP_N"/>
    <property type="match status" value="1"/>
</dbReference>
<dbReference type="Proteomes" id="UP001356170">
    <property type="component" value="Unassembled WGS sequence"/>
</dbReference>
<organism evidence="9 10">
    <name type="scientific">Aquilutibacter rugosus</name>
    <dbReference type="NCBI Taxonomy" id="3115820"/>
    <lineage>
        <taxon>Bacteria</taxon>
        <taxon>Pseudomonadati</taxon>
        <taxon>Pseudomonadota</taxon>
        <taxon>Gammaproteobacteria</taxon>
        <taxon>Lysobacterales</taxon>
        <taxon>Lysobacteraceae</taxon>
        <taxon>Aquilutibacter</taxon>
    </lineage>
</organism>
<evidence type="ECO:0000256" key="7">
    <source>
        <dbReference type="SAM" id="SignalP"/>
    </source>
</evidence>
<evidence type="ECO:0000256" key="5">
    <source>
        <dbReference type="PROSITE-ProRule" id="PRU00277"/>
    </source>
</evidence>
<dbReference type="Gene3D" id="3.10.50.40">
    <property type="match status" value="1"/>
</dbReference>
<dbReference type="InterPro" id="IPR000774">
    <property type="entry name" value="PPIase_FKBP_N"/>
</dbReference>
<dbReference type="RefSeq" id="WP_331688706.1">
    <property type="nucleotide sequence ID" value="NZ_JAZHBN010000001.1"/>
</dbReference>
<protein>
    <recommendedName>
        <fullName evidence="6">Peptidyl-prolyl cis-trans isomerase</fullName>
        <ecNumber evidence="6">5.2.1.8</ecNumber>
    </recommendedName>
</protein>
<keyword evidence="3 5" id="KW-0697">Rotamase</keyword>
<reference evidence="9 10" key="1">
    <citation type="submission" date="2024-01" db="EMBL/GenBank/DDBJ databases">
        <title>Novel species of the genus Luteimonas isolated from rivers.</title>
        <authorList>
            <person name="Lu H."/>
        </authorList>
    </citation>
    <scope>NUCLEOTIDE SEQUENCE [LARGE SCALE GENOMIC DNA]</scope>
    <source>
        <strain evidence="9 10">FXH3W</strain>
    </source>
</reference>
<dbReference type="PANTHER" id="PTHR43811">
    <property type="entry name" value="FKBP-TYPE PEPTIDYL-PROLYL CIS-TRANS ISOMERASE FKPA"/>
    <property type="match status" value="1"/>
</dbReference>
<dbReference type="Gene3D" id="1.10.287.460">
    <property type="entry name" value="Peptidyl-prolyl cis-trans isomerase, FKBP-type, N-terminal domain"/>
    <property type="match status" value="1"/>
</dbReference>
<evidence type="ECO:0000256" key="2">
    <source>
        <dbReference type="ARBA" id="ARBA00006577"/>
    </source>
</evidence>